<dbReference type="EMBL" id="BAAAVA010000099">
    <property type="protein sequence ID" value="GAA2948128.1"/>
    <property type="molecule type" value="Genomic_DNA"/>
</dbReference>
<comment type="similarity">
    <text evidence="2 10">Belongs to the IPP isomerase type 1 family.</text>
</comment>
<feature type="active site" evidence="10">
    <location>
        <position position="83"/>
    </location>
</feature>
<sequence length="197" mass="21229">MPITPATATNSPSSGTAEPILLELVDEEGVTVGTAEKLSAHQPPGQLHRAFSVFLFDERGRLLLQQRALGKYHSPGVWSNTCCGHPYPGEAPFAAAARRTYEELGVSPSLMAEAGTVRYNHPDPVSGLVEQEYNHLFVGMVQSTVRPDGNEVAATAFVTPEDLAERHAKDTFSAWFMTVLDAARPAVRELTGPSAGW</sequence>
<comment type="subcellular location">
    <subcellularLocation>
        <location evidence="10">Cytoplasm</location>
    </subcellularLocation>
</comment>
<reference evidence="13" key="1">
    <citation type="journal article" date="2019" name="Int. J. Syst. Evol. Microbiol.">
        <title>The Global Catalogue of Microorganisms (GCM) 10K type strain sequencing project: providing services to taxonomists for standard genome sequencing and annotation.</title>
        <authorList>
            <consortium name="The Broad Institute Genomics Platform"/>
            <consortium name="The Broad Institute Genome Sequencing Center for Infectious Disease"/>
            <person name="Wu L."/>
            <person name="Ma J."/>
        </authorList>
    </citation>
    <scope>NUCLEOTIDE SEQUENCE [LARGE SCALE GENOMIC DNA]</scope>
    <source>
        <strain evidence="13">JCM 9650</strain>
    </source>
</reference>
<dbReference type="InterPro" id="IPR011876">
    <property type="entry name" value="IsopentenylPP_isomerase_typ1"/>
</dbReference>
<feature type="binding site" evidence="10">
    <location>
        <position position="41"/>
    </location>
    <ligand>
        <name>Mn(2+)</name>
        <dbReference type="ChEBI" id="CHEBI:29035"/>
    </ligand>
</feature>
<evidence type="ECO:0000256" key="6">
    <source>
        <dbReference type="ARBA" id="ARBA00022842"/>
    </source>
</evidence>
<evidence type="ECO:0000256" key="8">
    <source>
        <dbReference type="ARBA" id="ARBA00023229"/>
    </source>
</evidence>
<dbReference type="Pfam" id="PF00293">
    <property type="entry name" value="NUDIX"/>
    <property type="match status" value="1"/>
</dbReference>
<feature type="binding site" evidence="10">
    <location>
        <position position="132"/>
    </location>
    <ligand>
        <name>Mn(2+)</name>
        <dbReference type="ChEBI" id="CHEBI:29035"/>
    </ligand>
</feature>
<dbReference type="PIRSF" id="PIRSF018427">
    <property type="entry name" value="Isopntndiph_ism"/>
    <property type="match status" value="1"/>
</dbReference>
<dbReference type="EC" id="5.3.3.2" evidence="3 10"/>
<dbReference type="NCBIfam" id="NF002995">
    <property type="entry name" value="PRK03759.1"/>
    <property type="match status" value="1"/>
</dbReference>
<dbReference type="InterPro" id="IPR000086">
    <property type="entry name" value="NUDIX_hydrolase_dom"/>
</dbReference>
<comment type="caution">
    <text evidence="12">The sequence shown here is derived from an EMBL/GenBank/DDBJ whole genome shotgun (WGS) entry which is preliminary data.</text>
</comment>
<keyword evidence="9 10" id="KW-0413">Isomerase</keyword>
<feature type="binding site" evidence="10">
    <location>
        <position position="130"/>
    </location>
    <ligand>
        <name>Mn(2+)</name>
        <dbReference type="ChEBI" id="CHEBI:29035"/>
    </ligand>
</feature>
<keyword evidence="13" id="KW-1185">Reference proteome</keyword>
<evidence type="ECO:0000256" key="4">
    <source>
        <dbReference type="ARBA" id="ARBA00022490"/>
    </source>
</evidence>
<dbReference type="Gene3D" id="3.90.79.10">
    <property type="entry name" value="Nucleoside Triphosphate Pyrophosphohydrolase"/>
    <property type="match status" value="1"/>
</dbReference>
<dbReference type="SUPFAM" id="SSF55811">
    <property type="entry name" value="Nudix"/>
    <property type="match status" value="1"/>
</dbReference>
<proteinExistence type="inferred from homology"/>
<feature type="binding site" evidence="10">
    <location>
        <position position="48"/>
    </location>
    <ligand>
        <name>Mn(2+)</name>
        <dbReference type="ChEBI" id="CHEBI:29035"/>
    </ligand>
</feature>
<keyword evidence="4 10" id="KW-0963">Cytoplasm</keyword>
<keyword evidence="6 10" id="KW-0460">Magnesium</keyword>
<comment type="cofactor">
    <cofactor evidence="10">
        <name>Mn(2+)</name>
        <dbReference type="ChEBI" id="CHEBI:29035"/>
    </cofactor>
    <text evidence="10">Binds 1 Mn(2+) ion per subunit.</text>
</comment>
<keyword evidence="5 10" id="KW-0479">Metal-binding</keyword>
<comment type="cofactor">
    <cofactor evidence="10">
        <name>Mg(2+)</name>
        <dbReference type="ChEBI" id="CHEBI:18420"/>
    </cofactor>
    <text evidence="10">Binds 1 Mg(2+) ion per subunit. The magnesium ion binds only when substrate is bound.</text>
</comment>
<feature type="domain" description="Nudix hydrolase" evidence="11">
    <location>
        <begin position="46"/>
        <end position="183"/>
    </location>
</feature>
<comment type="catalytic activity">
    <reaction evidence="10">
        <text>isopentenyl diphosphate = dimethylallyl diphosphate</text>
        <dbReference type="Rhea" id="RHEA:23284"/>
        <dbReference type="ChEBI" id="CHEBI:57623"/>
        <dbReference type="ChEBI" id="CHEBI:128769"/>
        <dbReference type="EC" id="5.3.3.2"/>
    </reaction>
</comment>
<dbReference type="InterPro" id="IPR015797">
    <property type="entry name" value="NUDIX_hydrolase-like_dom_sf"/>
</dbReference>
<dbReference type="CDD" id="cd02885">
    <property type="entry name" value="NUDIX_IPP_Isomerase"/>
    <property type="match status" value="1"/>
</dbReference>
<evidence type="ECO:0000256" key="9">
    <source>
        <dbReference type="ARBA" id="ARBA00023235"/>
    </source>
</evidence>
<protein>
    <recommendedName>
        <fullName evidence="3 10">Isopentenyl-diphosphate Delta-isomerase</fullName>
        <shortName evidence="10">IPP isomerase</shortName>
        <ecNumber evidence="3 10">5.3.3.2</ecNumber>
    </recommendedName>
    <alternativeName>
        <fullName evidence="10">IPP:DMAPP isomerase</fullName>
    </alternativeName>
    <alternativeName>
        <fullName evidence="10">Isopentenyl pyrophosphate isomerase</fullName>
    </alternativeName>
</protein>
<evidence type="ECO:0000256" key="7">
    <source>
        <dbReference type="ARBA" id="ARBA00023211"/>
    </source>
</evidence>
<evidence type="ECO:0000313" key="12">
    <source>
        <dbReference type="EMBL" id="GAA2948128.1"/>
    </source>
</evidence>
<dbReference type="Proteomes" id="UP001501423">
    <property type="component" value="Unassembled WGS sequence"/>
</dbReference>
<evidence type="ECO:0000256" key="3">
    <source>
        <dbReference type="ARBA" id="ARBA00012057"/>
    </source>
</evidence>
<dbReference type="PANTHER" id="PTHR10885">
    <property type="entry name" value="ISOPENTENYL-DIPHOSPHATE DELTA-ISOMERASE"/>
    <property type="match status" value="1"/>
</dbReference>
<dbReference type="InterPro" id="IPR056375">
    <property type="entry name" value="Idi_bact"/>
</dbReference>
<name>A0ABP6JU68_9ACTN</name>
<comment type="function">
    <text evidence="10">Catalyzes the 1,3-allylic rearrangement of the homoallylic substrate isopentenyl (IPP) to its highly electrophilic allylic isomer, dimethylallyl diphosphate (DMAPP).</text>
</comment>
<dbReference type="PANTHER" id="PTHR10885:SF0">
    <property type="entry name" value="ISOPENTENYL-DIPHOSPHATE DELTA-ISOMERASE"/>
    <property type="match status" value="1"/>
</dbReference>
<keyword evidence="8 10" id="KW-0414">Isoprene biosynthesis</keyword>
<dbReference type="PROSITE" id="PS51462">
    <property type="entry name" value="NUDIX"/>
    <property type="match status" value="1"/>
</dbReference>
<dbReference type="NCBIfam" id="TIGR02150">
    <property type="entry name" value="IPP_isom_1"/>
    <property type="match status" value="1"/>
</dbReference>
<evidence type="ECO:0000313" key="13">
    <source>
        <dbReference type="Proteomes" id="UP001501423"/>
    </source>
</evidence>
<dbReference type="RefSeq" id="WP_086702522.1">
    <property type="nucleotide sequence ID" value="NZ_BAAAVA010000099.1"/>
</dbReference>
<evidence type="ECO:0000256" key="5">
    <source>
        <dbReference type="ARBA" id="ARBA00022723"/>
    </source>
</evidence>
<organism evidence="12 13">
    <name type="scientific">Streptomyces erythrogriseus</name>
    <dbReference type="NCBI Taxonomy" id="284027"/>
    <lineage>
        <taxon>Bacteria</taxon>
        <taxon>Bacillati</taxon>
        <taxon>Actinomycetota</taxon>
        <taxon>Actinomycetes</taxon>
        <taxon>Kitasatosporales</taxon>
        <taxon>Streptomycetaceae</taxon>
        <taxon>Streptomyces</taxon>
        <taxon>Streptomyces griseoincarnatus group</taxon>
    </lineage>
</organism>
<feature type="binding site" evidence="10">
    <location>
        <position position="103"/>
    </location>
    <ligand>
        <name>Mg(2+)</name>
        <dbReference type="ChEBI" id="CHEBI:18420"/>
    </ligand>
</feature>
<gene>
    <name evidence="10 12" type="primary">idi</name>
    <name evidence="12" type="ORF">GCM10010478_56470</name>
</gene>
<comment type="pathway">
    <text evidence="1 10">Isoprenoid biosynthesis; dimethylallyl diphosphate biosynthesis; dimethylallyl diphosphate from isopentenyl diphosphate: step 1/1.</text>
</comment>
<evidence type="ECO:0000259" key="11">
    <source>
        <dbReference type="PROSITE" id="PS51462"/>
    </source>
</evidence>
<accession>A0ABP6JU68</accession>
<feature type="active site" evidence="10">
    <location>
        <position position="132"/>
    </location>
</feature>
<evidence type="ECO:0000256" key="1">
    <source>
        <dbReference type="ARBA" id="ARBA00004826"/>
    </source>
</evidence>
<dbReference type="HAMAP" id="MF_00202">
    <property type="entry name" value="Idi"/>
    <property type="match status" value="1"/>
</dbReference>
<keyword evidence="7 10" id="KW-0464">Manganese</keyword>
<feature type="binding site" evidence="10">
    <location>
        <position position="85"/>
    </location>
    <ligand>
        <name>Mn(2+)</name>
        <dbReference type="ChEBI" id="CHEBI:29035"/>
    </ligand>
</feature>
<evidence type="ECO:0000256" key="2">
    <source>
        <dbReference type="ARBA" id="ARBA00007579"/>
    </source>
</evidence>
<evidence type="ECO:0000256" key="10">
    <source>
        <dbReference type="HAMAP-Rule" id="MF_00202"/>
    </source>
</evidence>